<evidence type="ECO:0000256" key="5">
    <source>
        <dbReference type="ARBA" id="ARBA00022722"/>
    </source>
</evidence>
<dbReference type="InterPro" id="IPR006085">
    <property type="entry name" value="XPG_DNA_repair_N"/>
</dbReference>
<keyword evidence="8" id="KW-0228">DNA excision</keyword>
<dbReference type="SMART" id="SM00279">
    <property type="entry name" value="HhH2"/>
    <property type="match status" value="1"/>
</dbReference>
<dbReference type="FunFam" id="1.10.150.20:FF:000011">
    <property type="entry name" value="exonuclease 1"/>
    <property type="match status" value="1"/>
</dbReference>
<keyword evidence="5" id="KW-0540">Nuclease</keyword>
<evidence type="ECO:0000256" key="3">
    <source>
        <dbReference type="ARBA" id="ARBA00010563"/>
    </source>
</evidence>
<comment type="caution">
    <text evidence="20">The sequence shown here is derived from an EMBL/GenBank/DDBJ whole genome shotgun (WGS) entry which is preliminary data.</text>
</comment>
<dbReference type="GO" id="GO:0006281">
    <property type="term" value="P:DNA repair"/>
    <property type="evidence" value="ECO:0007669"/>
    <property type="project" value="UniProtKB-KW"/>
</dbReference>
<keyword evidence="11" id="KW-0460">Magnesium</keyword>
<dbReference type="SUPFAM" id="SSF88723">
    <property type="entry name" value="PIN domain-like"/>
    <property type="match status" value="1"/>
</dbReference>
<dbReference type="Proteomes" id="UP001293254">
    <property type="component" value="Unassembled WGS sequence"/>
</dbReference>
<evidence type="ECO:0000256" key="14">
    <source>
        <dbReference type="ARBA" id="ARBA00023204"/>
    </source>
</evidence>
<keyword evidence="13" id="KW-0238">DNA-binding</keyword>
<dbReference type="AlphaFoldDB" id="A0AAE1Z1J3"/>
<evidence type="ECO:0000256" key="2">
    <source>
        <dbReference type="ARBA" id="ARBA00004123"/>
    </source>
</evidence>
<dbReference type="GO" id="GO:0046872">
    <property type="term" value="F:metal ion binding"/>
    <property type="evidence" value="ECO:0007669"/>
    <property type="project" value="UniProtKB-KW"/>
</dbReference>
<dbReference type="SMART" id="SM00485">
    <property type="entry name" value="XPGN"/>
    <property type="match status" value="1"/>
</dbReference>
<evidence type="ECO:0000256" key="17">
    <source>
        <dbReference type="SAM" id="MobiDB-lite"/>
    </source>
</evidence>
<feature type="region of interest" description="Disordered" evidence="17">
    <location>
        <begin position="629"/>
        <end position="678"/>
    </location>
</feature>
<proteinExistence type="inferred from homology"/>
<keyword evidence="15" id="KW-0539">Nucleus</keyword>
<dbReference type="CDD" id="cd09908">
    <property type="entry name" value="H3TH_EXO1"/>
    <property type="match status" value="1"/>
</dbReference>
<keyword evidence="10 20" id="KW-0269">Exonuclease</keyword>
<keyword evidence="7" id="KW-0227">DNA damage</keyword>
<evidence type="ECO:0000256" key="11">
    <source>
        <dbReference type="ARBA" id="ARBA00022842"/>
    </source>
</evidence>
<dbReference type="GO" id="GO:0035312">
    <property type="term" value="F:5'-3' DNA exonuclease activity"/>
    <property type="evidence" value="ECO:0007669"/>
    <property type="project" value="InterPro"/>
</dbReference>
<evidence type="ECO:0000256" key="13">
    <source>
        <dbReference type="ARBA" id="ARBA00023125"/>
    </source>
</evidence>
<dbReference type="PRINTS" id="PR00853">
    <property type="entry name" value="XPGRADSUPER"/>
</dbReference>
<comment type="cofactor">
    <cofactor evidence="1">
        <name>Mg(2+)</name>
        <dbReference type="ChEBI" id="CHEBI:18420"/>
    </cofactor>
</comment>
<evidence type="ECO:0000259" key="18">
    <source>
        <dbReference type="SMART" id="SM00484"/>
    </source>
</evidence>
<evidence type="ECO:0000256" key="4">
    <source>
        <dbReference type="ARBA" id="ARBA00020324"/>
    </source>
</evidence>
<organism evidence="20 21">
    <name type="scientific">Sesamum alatum</name>
    <dbReference type="NCBI Taxonomy" id="300844"/>
    <lineage>
        <taxon>Eukaryota</taxon>
        <taxon>Viridiplantae</taxon>
        <taxon>Streptophyta</taxon>
        <taxon>Embryophyta</taxon>
        <taxon>Tracheophyta</taxon>
        <taxon>Spermatophyta</taxon>
        <taxon>Magnoliopsida</taxon>
        <taxon>eudicotyledons</taxon>
        <taxon>Gunneridae</taxon>
        <taxon>Pentapetalae</taxon>
        <taxon>asterids</taxon>
        <taxon>lamiids</taxon>
        <taxon>Lamiales</taxon>
        <taxon>Pedaliaceae</taxon>
        <taxon>Sesamum</taxon>
    </lineage>
</organism>
<dbReference type="InterPro" id="IPR036279">
    <property type="entry name" value="5-3_exonuclease_C_sf"/>
</dbReference>
<dbReference type="InterPro" id="IPR029060">
    <property type="entry name" value="PIN-like_dom_sf"/>
</dbReference>
<evidence type="ECO:0000256" key="9">
    <source>
        <dbReference type="ARBA" id="ARBA00022801"/>
    </source>
</evidence>
<dbReference type="EMBL" id="JACGWO010000001">
    <property type="protein sequence ID" value="KAK4440107.1"/>
    <property type="molecule type" value="Genomic_DNA"/>
</dbReference>
<dbReference type="PANTHER" id="PTHR11081">
    <property type="entry name" value="FLAP ENDONUCLEASE FAMILY MEMBER"/>
    <property type="match status" value="1"/>
</dbReference>
<dbReference type="PANTHER" id="PTHR11081:SF65">
    <property type="entry name" value="DNA DAMAGE-INDUCIBLE PROTEIN DIN7-RELATED"/>
    <property type="match status" value="1"/>
</dbReference>
<keyword evidence="6" id="KW-0479">Metal-binding</keyword>
<protein>
    <recommendedName>
        <fullName evidence="4">Exonuclease 1</fullName>
    </recommendedName>
</protein>
<evidence type="ECO:0000256" key="10">
    <source>
        <dbReference type="ARBA" id="ARBA00022839"/>
    </source>
</evidence>
<evidence type="ECO:0000256" key="6">
    <source>
        <dbReference type="ARBA" id="ARBA00022723"/>
    </source>
</evidence>
<dbReference type="InterPro" id="IPR019974">
    <property type="entry name" value="XPG_CS"/>
</dbReference>
<feature type="region of interest" description="Disordered" evidence="17">
    <location>
        <begin position="589"/>
        <end position="615"/>
    </location>
</feature>
<evidence type="ECO:0000256" key="12">
    <source>
        <dbReference type="ARBA" id="ARBA00022881"/>
    </source>
</evidence>
<evidence type="ECO:0000313" key="20">
    <source>
        <dbReference type="EMBL" id="KAK4440107.1"/>
    </source>
</evidence>
<dbReference type="InterPro" id="IPR044752">
    <property type="entry name" value="PIN-like_EXO1"/>
</dbReference>
<dbReference type="Gene3D" id="1.10.150.20">
    <property type="entry name" value="5' to 3' exonuclease, C-terminal subdomain"/>
    <property type="match status" value="1"/>
</dbReference>
<dbReference type="GO" id="GO:0017108">
    <property type="term" value="F:5'-flap endonuclease activity"/>
    <property type="evidence" value="ECO:0007669"/>
    <property type="project" value="TreeGrafter"/>
</dbReference>
<feature type="compositionally biased region" description="Polar residues" evidence="17">
    <location>
        <begin position="629"/>
        <end position="644"/>
    </location>
</feature>
<comment type="function">
    <text evidence="16">Putative 5'-&gt;3' double-stranded DNA exonuclease which may also contain a cryptic 3'-&gt;5' double-stranded DNA exonuclease activity. May be involved in DNA mismatch repair (MMR).</text>
</comment>
<evidence type="ECO:0000256" key="7">
    <source>
        <dbReference type="ARBA" id="ARBA00022763"/>
    </source>
</evidence>
<dbReference type="InterPro" id="IPR008918">
    <property type="entry name" value="HhH2"/>
</dbReference>
<name>A0AAE1Z1J3_9LAMI</name>
<dbReference type="GO" id="GO:0005634">
    <property type="term" value="C:nucleus"/>
    <property type="evidence" value="ECO:0007669"/>
    <property type="project" value="UniProtKB-SubCell"/>
</dbReference>
<dbReference type="SMART" id="SM00484">
    <property type="entry name" value="XPGI"/>
    <property type="match status" value="1"/>
</dbReference>
<gene>
    <name evidence="20" type="ORF">Salat_0345600</name>
</gene>
<dbReference type="InterPro" id="IPR006086">
    <property type="entry name" value="XPG-I_dom"/>
</dbReference>
<reference evidence="20" key="1">
    <citation type="submission" date="2020-06" db="EMBL/GenBank/DDBJ databases">
        <authorList>
            <person name="Li T."/>
            <person name="Hu X."/>
            <person name="Zhang T."/>
            <person name="Song X."/>
            <person name="Zhang H."/>
            <person name="Dai N."/>
            <person name="Sheng W."/>
            <person name="Hou X."/>
            <person name="Wei L."/>
        </authorList>
    </citation>
    <scope>NUCLEOTIDE SEQUENCE</scope>
    <source>
        <strain evidence="20">3651</strain>
        <tissue evidence="20">Leaf</tissue>
    </source>
</reference>
<dbReference type="SUPFAM" id="SSF47807">
    <property type="entry name" value="5' to 3' exonuclease, C-terminal subdomain"/>
    <property type="match status" value="1"/>
</dbReference>
<evidence type="ECO:0000256" key="16">
    <source>
        <dbReference type="ARBA" id="ARBA00060210"/>
    </source>
</evidence>
<dbReference type="GO" id="GO:0003677">
    <property type="term" value="F:DNA binding"/>
    <property type="evidence" value="ECO:0007669"/>
    <property type="project" value="UniProtKB-KW"/>
</dbReference>
<evidence type="ECO:0000313" key="21">
    <source>
        <dbReference type="Proteomes" id="UP001293254"/>
    </source>
</evidence>
<evidence type="ECO:0000256" key="15">
    <source>
        <dbReference type="ARBA" id="ARBA00023242"/>
    </source>
</evidence>
<dbReference type="FunFam" id="3.40.50.1010:FF:000002">
    <property type="entry name" value="Exonuclease 1, putative"/>
    <property type="match status" value="1"/>
</dbReference>
<dbReference type="InterPro" id="IPR037315">
    <property type="entry name" value="EXO1_H3TH"/>
</dbReference>
<keyword evidence="21" id="KW-1185">Reference proteome</keyword>
<keyword evidence="12" id="KW-0267">Excision nuclease</keyword>
<comment type="subcellular location">
    <subcellularLocation>
        <location evidence="2">Nucleus</location>
    </subcellularLocation>
</comment>
<feature type="domain" description="XPG-I" evidence="18">
    <location>
        <begin position="138"/>
        <end position="208"/>
    </location>
</feature>
<dbReference type="Pfam" id="PF00867">
    <property type="entry name" value="XPG_I"/>
    <property type="match status" value="1"/>
</dbReference>
<sequence length="790" mass="88797">MGIQGLLPLLKSIMNPIHIKELEGCFVAVDTYSWLHKGALSCSTELCKGQPTSKHIDYCMHRVNMLRHYGVKPILVFDGGPLPMKSDQEIKRARSRRENLSRAEEHESNGNLSAAYECYQKAVDISPSVAYGLIQVLKQENVSYIVAPYEADAQMTFLALSKQVEGVITEDSDLIAFGCPRIIYKMDKFGQGVEFKNAMLQYNKELNLAGFTQMMLLEMCILSGCDYLPSLPGMGLKKAHALMKKFKSHENVMKHLKYNSVEVTPLYEESFKKAIWTFKHQRVYDPVSEDIVHLSEPADITIEDSDFLDALTKITSLPQHIAKGIAQGDLDPFTKVPIQMESGSIEEVLHGTYQHKNFKPDGERKRLDLPAQKNLLTNYFCFASLEAKRKFKAPRITPKHPNESNKTSSPCIDAQKVMHGKKTDGLEFMEAKDHGPWDDRGVAGYNEMKPFTIVQNSVCKPCVSLHKDLDSDRKSGKAMSVHENGIVRSRYFLKRSRDEIGKENSYDVDKNGDNKLNNVVSSHGHEPLSAMNEKTCRKDEKIVTLQSSCFRQNIRESANCEIENALEEYPVQMHRLDFDAVDRTTTIDRRKDRARSSYCEEISVSENNENPELGELVNRGGFATQQHQSCNYSSRGSLSSNNPLEGTLKKRKTDQNDSPTEDASDNNRTSGTCTSDLDEDMEVEERKFGCNISHLGRYSDIAEKSMEKFVSVISSFRYNSSGSRASGLRAPLKDIKNNCTKSSTPDADLRKFAHAGTGGTQNELSGIFQSPIHASTSDTLERMLGGRLHR</sequence>
<dbReference type="Pfam" id="PF00752">
    <property type="entry name" value="XPG_N"/>
    <property type="match status" value="1"/>
</dbReference>
<keyword evidence="9" id="KW-0378">Hydrolase</keyword>
<evidence type="ECO:0000256" key="8">
    <source>
        <dbReference type="ARBA" id="ARBA00022769"/>
    </source>
</evidence>
<evidence type="ECO:0000259" key="19">
    <source>
        <dbReference type="SMART" id="SM00485"/>
    </source>
</evidence>
<reference evidence="20" key="2">
    <citation type="journal article" date="2024" name="Plant">
        <title>Genomic evolution and insights into agronomic trait innovations of Sesamum species.</title>
        <authorList>
            <person name="Miao H."/>
            <person name="Wang L."/>
            <person name="Qu L."/>
            <person name="Liu H."/>
            <person name="Sun Y."/>
            <person name="Le M."/>
            <person name="Wang Q."/>
            <person name="Wei S."/>
            <person name="Zheng Y."/>
            <person name="Lin W."/>
            <person name="Duan Y."/>
            <person name="Cao H."/>
            <person name="Xiong S."/>
            <person name="Wang X."/>
            <person name="Wei L."/>
            <person name="Li C."/>
            <person name="Ma Q."/>
            <person name="Ju M."/>
            <person name="Zhao R."/>
            <person name="Li G."/>
            <person name="Mu C."/>
            <person name="Tian Q."/>
            <person name="Mei H."/>
            <person name="Zhang T."/>
            <person name="Gao T."/>
            <person name="Zhang H."/>
        </authorList>
    </citation>
    <scope>NUCLEOTIDE SEQUENCE</scope>
    <source>
        <strain evidence="20">3651</strain>
    </source>
</reference>
<accession>A0AAE1Z1J3</accession>
<comment type="similarity">
    <text evidence="3">Belongs to the XPG/RAD2 endonuclease family. EXO1 subfamily.</text>
</comment>
<dbReference type="InterPro" id="IPR006084">
    <property type="entry name" value="XPG/Rad2"/>
</dbReference>
<feature type="domain" description="XPG N-terminal" evidence="19">
    <location>
        <begin position="1"/>
        <end position="99"/>
    </location>
</feature>
<evidence type="ECO:0000256" key="1">
    <source>
        <dbReference type="ARBA" id="ARBA00001946"/>
    </source>
</evidence>
<feature type="compositionally biased region" description="Polar residues" evidence="17">
    <location>
        <begin position="666"/>
        <end position="675"/>
    </location>
</feature>
<dbReference type="PROSITE" id="PS00841">
    <property type="entry name" value="XPG_1"/>
    <property type="match status" value="1"/>
</dbReference>
<dbReference type="CDD" id="cd09857">
    <property type="entry name" value="PIN_EXO1"/>
    <property type="match status" value="1"/>
</dbReference>
<dbReference type="Gene3D" id="3.40.50.1010">
    <property type="entry name" value="5'-nuclease"/>
    <property type="match status" value="1"/>
</dbReference>
<keyword evidence="14" id="KW-0234">DNA repair</keyword>